<dbReference type="InterPro" id="IPR041633">
    <property type="entry name" value="Polbeta"/>
</dbReference>
<gene>
    <name evidence="2" type="ordered locus">DICTH_1814</name>
</gene>
<proteinExistence type="predicted"/>
<dbReference type="AlphaFoldDB" id="B5YB97"/>
<accession>B5YB97</accession>
<dbReference type="RefSeq" id="WP_012548335.1">
    <property type="nucleotide sequence ID" value="NC_011297.1"/>
</dbReference>
<dbReference type="eggNOG" id="COG1708">
    <property type="taxonomic scope" value="Bacteria"/>
</dbReference>
<dbReference type="EMBL" id="CP001146">
    <property type="protein sequence ID" value="ACI19703.1"/>
    <property type="molecule type" value="Genomic_DNA"/>
</dbReference>
<sequence>MFDKFFSFSEDTKKEIIEKIKNILIQEEYIVFAYIFGSFAYSDRFNDIDIAIYIKDSPKDKESILKLELELERKVEDKINIPTDVRLINNAPLGFVYNVLSNKIVIIDRDIDLRADFESLIFRKYFDYKHLIEEYLREIKNAPI</sequence>
<organism evidence="2 3">
    <name type="scientific">Dictyoglomus thermophilum (strain ATCC 35947 / DSM 3960 / H-6-12)</name>
    <dbReference type="NCBI Taxonomy" id="309799"/>
    <lineage>
        <taxon>Bacteria</taxon>
        <taxon>Pseudomonadati</taxon>
        <taxon>Dictyoglomota</taxon>
        <taxon>Dictyoglomia</taxon>
        <taxon>Dictyoglomales</taxon>
        <taxon>Dictyoglomaceae</taxon>
        <taxon>Dictyoglomus</taxon>
    </lineage>
</organism>
<name>B5YB97_DICT6</name>
<reference evidence="2 3" key="1">
    <citation type="journal article" date="2014" name="Genome Announc.">
        <title>Complete Genome Sequence of the Extreme Thermophile Dictyoglomus thermophilum H-6-12.</title>
        <authorList>
            <person name="Coil D.A."/>
            <person name="Badger J.H."/>
            <person name="Forberger H.C."/>
            <person name="Riggs F."/>
            <person name="Madupu R."/>
            <person name="Fedorova N."/>
            <person name="Ward N."/>
            <person name="Robb F.T."/>
            <person name="Eisen J.A."/>
        </authorList>
    </citation>
    <scope>NUCLEOTIDE SEQUENCE [LARGE SCALE GENOMIC DNA]</scope>
    <source>
        <strain evidence="3">ATCC 35947 / DSM 3960 / H-6-12</strain>
    </source>
</reference>
<keyword evidence="3" id="KW-1185">Reference proteome</keyword>
<evidence type="ECO:0000313" key="3">
    <source>
        <dbReference type="Proteomes" id="UP000001733"/>
    </source>
</evidence>
<dbReference type="HOGENOM" id="CLU_130257_1_1_0"/>
<dbReference type="GO" id="GO:0016740">
    <property type="term" value="F:transferase activity"/>
    <property type="evidence" value="ECO:0007669"/>
    <property type="project" value="UniProtKB-KW"/>
</dbReference>
<dbReference type="PANTHER" id="PTHR43852:SF3">
    <property type="entry name" value="NUCLEOTIDYLTRANSFERASE"/>
    <property type="match status" value="1"/>
</dbReference>
<protein>
    <submittedName>
        <fullName evidence="2">Nucleotidyltransferase</fullName>
    </submittedName>
</protein>
<dbReference type="InterPro" id="IPR052930">
    <property type="entry name" value="TA_antitoxin_MntA"/>
</dbReference>
<dbReference type="PaxDb" id="309799-DICTH_1814"/>
<dbReference type="STRING" id="309799.DICTH_1814"/>
<evidence type="ECO:0000259" key="1">
    <source>
        <dbReference type="Pfam" id="PF18765"/>
    </source>
</evidence>
<dbReference type="SUPFAM" id="SSF81301">
    <property type="entry name" value="Nucleotidyltransferase"/>
    <property type="match status" value="1"/>
</dbReference>
<dbReference type="OrthoDB" id="90159at2"/>
<evidence type="ECO:0000313" key="2">
    <source>
        <dbReference type="EMBL" id="ACI19703.1"/>
    </source>
</evidence>
<dbReference type="CDD" id="cd05403">
    <property type="entry name" value="NT_KNTase_like"/>
    <property type="match status" value="1"/>
</dbReference>
<dbReference type="KEGG" id="dth:DICTH_1814"/>
<dbReference type="InterPro" id="IPR043519">
    <property type="entry name" value="NT_sf"/>
</dbReference>
<dbReference type="Gene3D" id="3.30.460.10">
    <property type="entry name" value="Beta Polymerase, domain 2"/>
    <property type="match status" value="1"/>
</dbReference>
<dbReference type="Pfam" id="PF18765">
    <property type="entry name" value="Polbeta"/>
    <property type="match status" value="1"/>
</dbReference>
<dbReference type="PANTHER" id="PTHR43852">
    <property type="entry name" value="NUCLEOTIDYLTRANSFERASE"/>
    <property type="match status" value="1"/>
</dbReference>
<feature type="domain" description="Polymerase beta nucleotidyltransferase" evidence="1">
    <location>
        <begin position="18"/>
        <end position="111"/>
    </location>
</feature>
<dbReference type="Proteomes" id="UP000001733">
    <property type="component" value="Chromosome"/>
</dbReference>